<keyword evidence="2" id="KW-0413">Isomerase</keyword>
<dbReference type="SUPFAM" id="SSF51658">
    <property type="entry name" value="Xylose isomerase-like"/>
    <property type="match status" value="1"/>
</dbReference>
<reference evidence="3" key="1">
    <citation type="journal article" date="2019" name="Int. J. Syst. Evol. Microbiol.">
        <title>The Global Catalogue of Microorganisms (GCM) 10K type strain sequencing project: providing services to taxonomists for standard genome sequencing and annotation.</title>
        <authorList>
            <consortium name="The Broad Institute Genomics Platform"/>
            <consortium name="The Broad Institute Genome Sequencing Center for Infectious Disease"/>
            <person name="Wu L."/>
            <person name="Ma J."/>
        </authorList>
    </citation>
    <scope>NUCLEOTIDE SEQUENCE [LARGE SCALE GENOMIC DNA]</scope>
    <source>
        <strain evidence="3">CCM 8749</strain>
    </source>
</reference>
<comment type="caution">
    <text evidence="2">The sequence shown here is derived from an EMBL/GenBank/DDBJ whole genome shotgun (WGS) entry which is preliminary data.</text>
</comment>
<dbReference type="Pfam" id="PF01261">
    <property type="entry name" value="AP_endonuc_2"/>
    <property type="match status" value="1"/>
</dbReference>
<dbReference type="PANTHER" id="PTHR12110">
    <property type="entry name" value="HYDROXYPYRUVATE ISOMERASE"/>
    <property type="match status" value="1"/>
</dbReference>
<proteinExistence type="predicted"/>
<dbReference type="InterPro" id="IPR036237">
    <property type="entry name" value="Xyl_isomerase-like_sf"/>
</dbReference>
<dbReference type="RefSeq" id="WP_379891870.1">
    <property type="nucleotide sequence ID" value="NZ_CBCSCT010000003.1"/>
</dbReference>
<dbReference type="InterPro" id="IPR013022">
    <property type="entry name" value="Xyl_isomerase-like_TIM-brl"/>
</dbReference>
<dbReference type="EMBL" id="JBHSQV010000010">
    <property type="protein sequence ID" value="MFC5985234.1"/>
    <property type="molecule type" value="Genomic_DNA"/>
</dbReference>
<gene>
    <name evidence="2" type="ORF">ACFPXP_01945</name>
</gene>
<accession>A0ABW1IJL6</accession>
<dbReference type="Gene3D" id="3.20.20.150">
    <property type="entry name" value="Divalent-metal-dependent TIM barrel enzymes"/>
    <property type="match status" value="1"/>
</dbReference>
<keyword evidence="3" id="KW-1185">Reference proteome</keyword>
<dbReference type="GO" id="GO:0016853">
    <property type="term" value="F:isomerase activity"/>
    <property type="evidence" value="ECO:0007669"/>
    <property type="project" value="UniProtKB-KW"/>
</dbReference>
<organism evidence="2 3">
    <name type="scientific">Marinicrinis lubricantis</name>
    <dbReference type="NCBI Taxonomy" id="2086470"/>
    <lineage>
        <taxon>Bacteria</taxon>
        <taxon>Bacillati</taxon>
        <taxon>Bacillota</taxon>
        <taxon>Bacilli</taxon>
        <taxon>Bacillales</taxon>
        <taxon>Paenibacillaceae</taxon>
    </lineage>
</organism>
<name>A0ABW1IJL6_9BACL</name>
<dbReference type="InterPro" id="IPR050312">
    <property type="entry name" value="IolE/XylAMocC-like"/>
</dbReference>
<dbReference type="PANTHER" id="PTHR12110:SF41">
    <property type="entry name" value="INOSOSE DEHYDRATASE"/>
    <property type="match status" value="1"/>
</dbReference>
<protein>
    <submittedName>
        <fullName evidence="2">Sugar phosphate isomerase/epimerase family protein</fullName>
    </submittedName>
</protein>
<evidence type="ECO:0000313" key="2">
    <source>
        <dbReference type="EMBL" id="MFC5985234.1"/>
    </source>
</evidence>
<feature type="domain" description="Xylose isomerase-like TIM barrel" evidence="1">
    <location>
        <begin position="25"/>
        <end position="231"/>
    </location>
</feature>
<dbReference type="Proteomes" id="UP001596250">
    <property type="component" value="Unassembled WGS sequence"/>
</dbReference>
<evidence type="ECO:0000313" key="3">
    <source>
        <dbReference type="Proteomes" id="UP001596250"/>
    </source>
</evidence>
<sequence length="250" mass="28633">MKKFPLALQPYTIREELKSDYLGSLEKVAKLGYQGVELGLPPEGMTIEEQKSHLDKFGLQVIGSHGSLEKLTNDLDSIISYLHTVGGKYVTLSSKFDTKQEVLDQAKQFNSIGENCRKQGIQFLYHNHHWEFVQFDGKYALDILLEETDPELVKLELDTYWVKRGGEEPAQYLRKLKNRCPLLHIKDVEAGEEQFFAEIGEGILDFKEIADVAEQIGTEWLVVEQDQSRRPVFESLEISQRNLAKMGLIE</sequence>
<evidence type="ECO:0000259" key="1">
    <source>
        <dbReference type="Pfam" id="PF01261"/>
    </source>
</evidence>